<dbReference type="Gene3D" id="2.160.20.120">
    <property type="match status" value="1"/>
</dbReference>
<dbReference type="InterPro" id="IPR021255">
    <property type="entry name" value="DUF2807"/>
</dbReference>
<reference evidence="3 4" key="1">
    <citation type="submission" date="2024-01" db="EMBL/GenBank/DDBJ databases">
        <title>Pedobacter sp. nov., isolated from fresh soil.</title>
        <authorList>
            <person name="Le N.T.T."/>
        </authorList>
    </citation>
    <scope>NUCLEOTIDE SEQUENCE [LARGE SCALE GENOMIC DNA]</scope>
    <source>
        <strain evidence="3 4">KR3-3</strain>
    </source>
</reference>
<dbReference type="PANTHER" id="PTHR39200">
    <property type="entry name" value="HYPOTHETICAL EXPORTED PROTEIN"/>
    <property type="match status" value="1"/>
</dbReference>
<keyword evidence="4" id="KW-1185">Reference proteome</keyword>
<proteinExistence type="predicted"/>
<comment type="caution">
    <text evidence="3">The sequence shown here is derived from an EMBL/GenBank/DDBJ whole genome shotgun (WGS) entry which is preliminary data.</text>
</comment>
<protein>
    <submittedName>
        <fullName evidence="3">Head GIN domain-containing protein</fullName>
    </submittedName>
</protein>
<keyword evidence="1" id="KW-0732">Signal</keyword>
<dbReference type="PANTHER" id="PTHR39200:SF1">
    <property type="entry name" value="AUTO-TRANSPORTER ADHESIN HEAD GIN DOMAIN-CONTAINING PROTEIN-RELATED"/>
    <property type="match status" value="1"/>
</dbReference>
<feature type="signal peptide" evidence="1">
    <location>
        <begin position="1"/>
        <end position="24"/>
    </location>
</feature>
<dbReference type="Proteomes" id="UP001336835">
    <property type="component" value="Unassembled WGS sequence"/>
</dbReference>
<sequence length="244" mass="25222">MKKLFVSLSFMAVVACLSLQPVLAHIYPIVIGYKAKKQGEVKDYNGVAAGGPIDVIIQLGDSEGVRFEGDADAIAALIVEVKNNVLTIRPENSWNNWSRKYDNRKVTAYVRAKNLKSLTMSGSGKMSVNGTIKGASLSSVLSGSGSISASAQVNKFSGVISGSGSLNFTGSADDASIVVSGSGSFSRKGFSVGSLSTTISGSGNVSVNAEKEINAVISGSGSVNYSGDPSVQKRVSGSGRVRKI</sequence>
<feature type="domain" description="Putative auto-transporter adhesin head GIN" evidence="2">
    <location>
        <begin position="43"/>
        <end position="229"/>
    </location>
</feature>
<dbReference type="EMBL" id="JAZDQT010000002">
    <property type="protein sequence ID" value="MEE1945869.1"/>
    <property type="molecule type" value="Genomic_DNA"/>
</dbReference>
<evidence type="ECO:0000313" key="3">
    <source>
        <dbReference type="EMBL" id="MEE1945869.1"/>
    </source>
</evidence>
<evidence type="ECO:0000256" key="1">
    <source>
        <dbReference type="SAM" id="SignalP"/>
    </source>
</evidence>
<dbReference type="RefSeq" id="WP_330108188.1">
    <property type="nucleotide sequence ID" value="NZ_JAZDQT010000002.1"/>
</dbReference>
<evidence type="ECO:0000259" key="2">
    <source>
        <dbReference type="Pfam" id="PF10988"/>
    </source>
</evidence>
<feature type="chain" id="PRO_5045295614" evidence="1">
    <location>
        <begin position="25"/>
        <end position="244"/>
    </location>
</feature>
<dbReference type="PROSITE" id="PS51257">
    <property type="entry name" value="PROKAR_LIPOPROTEIN"/>
    <property type="match status" value="1"/>
</dbReference>
<name>A0ABU7I8R1_9SPHI</name>
<accession>A0ABU7I8R1</accession>
<evidence type="ECO:0000313" key="4">
    <source>
        <dbReference type="Proteomes" id="UP001336835"/>
    </source>
</evidence>
<dbReference type="Pfam" id="PF10988">
    <property type="entry name" value="DUF2807"/>
    <property type="match status" value="1"/>
</dbReference>
<organism evidence="3 4">
    <name type="scientific">Pedobacter albus</name>
    <dbReference type="NCBI Taxonomy" id="3113905"/>
    <lineage>
        <taxon>Bacteria</taxon>
        <taxon>Pseudomonadati</taxon>
        <taxon>Bacteroidota</taxon>
        <taxon>Sphingobacteriia</taxon>
        <taxon>Sphingobacteriales</taxon>
        <taxon>Sphingobacteriaceae</taxon>
        <taxon>Pedobacter</taxon>
    </lineage>
</organism>
<gene>
    <name evidence="3" type="ORF">VRU48_12180</name>
</gene>